<protein>
    <submittedName>
        <fullName evidence="6">Uncharacterized protein</fullName>
    </submittedName>
</protein>
<dbReference type="EMBL" id="LN730807">
    <property type="protein sequence ID" value="CEP13979.1"/>
    <property type="molecule type" value="Genomic_DNA"/>
</dbReference>
<keyword evidence="4" id="KW-0560">Oxidoreductase</keyword>
<sequence length="151" mass="16935">MQRVFLGSFSASNGPCMDWNQIKATVLSRWWCRDAEHVPFLALHPERGGAKGLPIFWYSMSVHPARKDRSLIEPVRKITATIIAVRATSMTQGVEGINNTVRLKTIQDAIRIRHLVTENIEKACLPITSPEKRKRLLSFVICGGEPNGLNV</sequence>
<keyword evidence="5" id="KW-0520">NAD</keyword>
<evidence type="ECO:0000313" key="7">
    <source>
        <dbReference type="Proteomes" id="UP000054107"/>
    </source>
</evidence>
<dbReference type="InterPro" id="IPR045024">
    <property type="entry name" value="NDH-2"/>
</dbReference>
<evidence type="ECO:0000256" key="2">
    <source>
        <dbReference type="ARBA" id="ARBA00022630"/>
    </source>
</evidence>
<comment type="similarity">
    <text evidence="1">Belongs to the NADH dehydrogenase family.</text>
</comment>
<evidence type="ECO:0000256" key="4">
    <source>
        <dbReference type="ARBA" id="ARBA00023002"/>
    </source>
</evidence>
<proteinExistence type="inferred from homology"/>
<dbReference type="AlphaFoldDB" id="A0A0B7N967"/>
<dbReference type="PANTHER" id="PTHR43706:SF50">
    <property type="entry name" value="NADH DEHYDROGENASE (UBIQUINONE)-RELATED"/>
    <property type="match status" value="1"/>
</dbReference>
<accession>A0A0B7N967</accession>
<reference evidence="6 7" key="1">
    <citation type="submission" date="2014-09" db="EMBL/GenBank/DDBJ databases">
        <authorList>
            <person name="Ellenberger Sabrina"/>
        </authorList>
    </citation>
    <scope>NUCLEOTIDE SEQUENCE [LARGE SCALE GENOMIC DNA]</scope>
    <source>
        <strain evidence="6 7">CBS 412.66</strain>
    </source>
</reference>
<dbReference type="GO" id="GO:0005739">
    <property type="term" value="C:mitochondrion"/>
    <property type="evidence" value="ECO:0007669"/>
    <property type="project" value="TreeGrafter"/>
</dbReference>
<name>A0A0B7N967_9FUNG</name>
<dbReference type="OrthoDB" id="3244603at2759"/>
<evidence type="ECO:0000256" key="5">
    <source>
        <dbReference type="ARBA" id="ARBA00023027"/>
    </source>
</evidence>
<dbReference type="Proteomes" id="UP000054107">
    <property type="component" value="Unassembled WGS sequence"/>
</dbReference>
<evidence type="ECO:0000256" key="3">
    <source>
        <dbReference type="ARBA" id="ARBA00022827"/>
    </source>
</evidence>
<organism evidence="6 7">
    <name type="scientific">Parasitella parasitica</name>
    <dbReference type="NCBI Taxonomy" id="35722"/>
    <lineage>
        <taxon>Eukaryota</taxon>
        <taxon>Fungi</taxon>
        <taxon>Fungi incertae sedis</taxon>
        <taxon>Mucoromycota</taxon>
        <taxon>Mucoromycotina</taxon>
        <taxon>Mucoromycetes</taxon>
        <taxon>Mucorales</taxon>
        <taxon>Mucorineae</taxon>
        <taxon>Mucoraceae</taxon>
        <taxon>Parasitella</taxon>
    </lineage>
</organism>
<dbReference type="PANTHER" id="PTHR43706">
    <property type="entry name" value="NADH DEHYDROGENASE"/>
    <property type="match status" value="1"/>
</dbReference>
<keyword evidence="3" id="KW-0274">FAD</keyword>
<keyword evidence="7" id="KW-1185">Reference proteome</keyword>
<evidence type="ECO:0000256" key="1">
    <source>
        <dbReference type="ARBA" id="ARBA00005272"/>
    </source>
</evidence>
<dbReference type="GO" id="GO:0003954">
    <property type="term" value="F:NADH dehydrogenase activity"/>
    <property type="evidence" value="ECO:0007669"/>
    <property type="project" value="InterPro"/>
</dbReference>
<dbReference type="STRING" id="35722.A0A0B7N967"/>
<keyword evidence="2" id="KW-0285">Flavoprotein</keyword>
<dbReference type="Gene3D" id="3.50.50.100">
    <property type="match status" value="1"/>
</dbReference>
<evidence type="ECO:0000313" key="6">
    <source>
        <dbReference type="EMBL" id="CEP13979.1"/>
    </source>
</evidence>
<gene>
    <name evidence="6" type="primary">PARPA_08129.1 scaffold 32009</name>
</gene>